<evidence type="ECO:0000313" key="1">
    <source>
        <dbReference type="EMBL" id="UWZ58616.1"/>
    </source>
</evidence>
<sequence length="179" mass="19724">MMIFVSDPRGRTLCEPAAFRNRWRSGPWDDPRIVGTAAAIQRDLCSNGLLLRYRAAGVGVDGLPGGEGALLACSFWLVDARAWVGRRQKAVERLEYLLELRNDVGPSPRSKIPAGVQPRGMVNSVRVLTGTDTPRRPSLVFNLGVDVVDPVGRGNSPWVIIFLSREEDQYQGLLHDQCA</sequence>
<gene>
    <name evidence="1" type="ORF">Daura_22060</name>
</gene>
<dbReference type="GO" id="GO:0005975">
    <property type="term" value="P:carbohydrate metabolic process"/>
    <property type="evidence" value="ECO:0007669"/>
    <property type="project" value="InterPro"/>
</dbReference>
<dbReference type="KEGG" id="daur:Daura_22060"/>
<dbReference type="InterPro" id="IPR012341">
    <property type="entry name" value="6hp_glycosidase-like_sf"/>
</dbReference>
<keyword evidence="2" id="KW-1185">Reference proteome</keyword>
<dbReference type="AlphaFoldDB" id="A0A9Q9MMW9"/>
<dbReference type="Proteomes" id="UP001058003">
    <property type="component" value="Chromosome"/>
</dbReference>
<dbReference type="SUPFAM" id="SSF48208">
    <property type="entry name" value="Six-hairpin glycosidases"/>
    <property type="match status" value="1"/>
</dbReference>
<organism evidence="1 2">
    <name type="scientific">Dactylosporangium aurantiacum</name>
    <dbReference type="NCBI Taxonomy" id="35754"/>
    <lineage>
        <taxon>Bacteria</taxon>
        <taxon>Bacillati</taxon>
        <taxon>Actinomycetota</taxon>
        <taxon>Actinomycetes</taxon>
        <taxon>Micromonosporales</taxon>
        <taxon>Micromonosporaceae</taxon>
        <taxon>Dactylosporangium</taxon>
    </lineage>
</organism>
<protein>
    <submittedName>
        <fullName evidence="1">Uncharacterized protein</fullName>
    </submittedName>
</protein>
<dbReference type="RefSeq" id="WP_260710544.1">
    <property type="nucleotide sequence ID" value="NZ_CP073767.1"/>
</dbReference>
<evidence type="ECO:0000313" key="2">
    <source>
        <dbReference type="Proteomes" id="UP001058003"/>
    </source>
</evidence>
<accession>A0A9Q9MMW9</accession>
<proteinExistence type="predicted"/>
<dbReference type="EMBL" id="CP073767">
    <property type="protein sequence ID" value="UWZ58616.1"/>
    <property type="molecule type" value="Genomic_DNA"/>
</dbReference>
<dbReference type="InterPro" id="IPR008928">
    <property type="entry name" value="6-hairpin_glycosidase_sf"/>
</dbReference>
<reference evidence="1" key="1">
    <citation type="submission" date="2021-04" db="EMBL/GenBank/DDBJ databases">
        <title>Dactylosporangium aurantiacum NRRL B-8018 full assembly.</title>
        <authorList>
            <person name="Hartkoorn R.C."/>
            <person name="Beaudoing E."/>
            <person name="Hot D."/>
        </authorList>
    </citation>
    <scope>NUCLEOTIDE SEQUENCE</scope>
    <source>
        <strain evidence="1">NRRL B-8018</strain>
    </source>
</reference>
<dbReference type="Gene3D" id="1.50.10.10">
    <property type="match status" value="1"/>
</dbReference>
<name>A0A9Q9MMW9_9ACTN</name>